<proteinExistence type="predicted"/>
<dbReference type="AlphaFoldDB" id="A0A914QU40"/>
<evidence type="ECO:0000256" key="1">
    <source>
        <dbReference type="SAM" id="Phobius"/>
    </source>
</evidence>
<keyword evidence="1" id="KW-0812">Transmembrane</keyword>
<name>A0A914QU40_9BILA</name>
<feature type="transmembrane region" description="Helical" evidence="1">
    <location>
        <begin position="21"/>
        <end position="43"/>
    </location>
</feature>
<keyword evidence="1" id="KW-0472">Membrane</keyword>
<keyword evidence="1" id="KW-1133">Transmembrane helix</keyword>
<evidence type="ECO:0000313" key="2">
    <source>
        <dbReference type="Proteomes" id="UP000887578"/>
    </source>
</evidence>
<organism evidence="2 3">
    <name type="scientific">Panagrolaimus davidi</name>
    <dbReference type="NCBI Taxonomy" id="227884"/>
    <lineage>
        <taxon>Eukaryota</taxon>
        <taxon>Metazoa</taxon>
        <taxon>Ecdysozoa</taxon>
        <taxon>Nematoda</taxon>
        <taxon>Chromadorea</taxon>
        <taxon>Rhabditida</taxon>
        <taxon>Tylenchina</taxon>
        <taxon>Panagrolaimomorpha</taxon>
        <taxon>Panagrolaimoidea</taxon>
        <taxon>Panagrolaimidae</taxon>
        <taxon>Panagrolaimus</taxon>
    </lineage>
</organism>
<dbReference type="Proteomes" id="UP000887578">
    <property type="component" value="Unplaced"/>
</dbReference>
<keyword evidence="2" id="KW-1185">Reference proteome</keyword>
<feature type="transmembrane region" description="Helical" evidence="1">
    <location>
        <begin position="55"/>
        <end position="76"/>
    </location>
</feature>
<accession>A0A914QU40</accession>
<reference evidence="3" key="1">
    <citation type="submission" date="2022-11" db="UniProtKB">
        <authorList>
            <consortium name="WormBaseParasite"/>
        </authorList>
    </citation>
    <scope>IDENTIFICATION</scope>
</reference>
<evidence type="ECO:0000313" key="3">
    <source>
        <dbReference type="WBParaSite" id="PDA_v2.g31054.t1"/>
    </source>
</evidence>
<dbReference type="WBParaSite" id="PDA_v2.g31054.t1">
    <property type="protein sequence ID" value="PDA_v2.g31054.t1"/>
    <property type="gene ID" value="PDA_v2.g31054"/>
</dbReference>
<sequence>MKINPSKQSKKQFSLMLQTTIAQTITLFTFGLPCLLWLGAFLLPEIPTYISSISFYLGALATMFPIFDVIVVISVVKPYREATLKLFTKKLPKSSIKFIVKSAAARNSIPQRSLSIVNGRANHF</sequence>
<protein>
    <submittedName>
        <fullName evidence="3">Uncharacterized protein</fullName>
    </submittedName>
</protein>